<gene>
    <name evidence="2" type="ORF">E4U42_003512</name>
</gene>
<evidence type="ECO:0000313" key="3">
    <source>
        <dbReference type="Proteomes" id="UP000811619"/>
    </source>
</evidence>
<feature type="region of interest" description="Disordered" evidence="1">
    <location>
        <begin position="243"/>
        <end position="277"/>
    </location>
</feature>
<protein>
    <submittedName>
        <fullName evidence="2">Uncharacterized protein</fullName>
    </submittedName>
</protein>
<feature type="compositionally biased region" description="Polar residues" evidence="1">
    <location>
        <begin position="295"/>
        <end position="328"/>
    </location>
</feature>
<dbReference type="Proteomes" id="UP000811619">
    <property type="component" value="Unassembled WGS sequence"/>
</dbReference>
<keyword evidence="3" id="KW-1185">Reference proteome</keyword>
<dbReference type="EMBL" id="SRPY01000285">
    <property type="protein sequence ID" value="KAG5926237.1"/>
    <property type="molecule type" value="Genomic_DNA"/>
</dbReference>
<proteinExistence type="predicted"/>
<reference evidence="2" key="1">
    <citation type="journal article" date="2020" name="bioRxiv">
        <title>Whole genome comparisons of ergot fungi reveals the divergence and evolution of species within the genus Claviceps are the result of varying mechanisms driving genome evolution and host range expansion.</title>
        <authorList>
            <person name="Wyka S.A."/>
            <person name="Mondo S.J."/>
            <person name="Liu M."/>
            <person name="Dettman J."/>
            <person name="Nalam V."/>
            <person name="Broders K.D."/>
        </authorList>
    </citation>
    <scope>NUCLEOTIDE SEQUENCE</scope>
    <source>
        <strain evidence="2">CCC 489</strain>
    </source>
</reference>
<dbReference type="OrthoDB" id="4937910at2759"/>
<comment type="caution">
    <text evidence="2">The sequence shown here is derived from an EMBL/GenBank/DDBJ whole genome shotgun (WGS) entry which is preliminary data.</text>
</comment>
<feature type="region of interest" description="Disordered" evidence="1">
    <location>
        <begin position="295"/>
        <end position="352"/>
    </location>
</feature>
<feature type="compositionally biased region" description="Polar residues" evidence="1">
    <location>
        <begin position="339"/>
        <end position="352"/>
    </location>
</feature>
<evidence type="ECO:0000313" key="2">
    <source>
        <dbReference type="EMBL" id="KAG5926237.1"/>
    </source>
</evidence>
<organism evidence="2 3">
    <name type="scientific">Claviceps africana</name>
    <dbReference type="NCBI Taxonomy" id="83212"/>
    <lineage>
        <taxon>Eukaryota</taxon>
        <taxon>Fungi</taxon>
        <taxon>Dikarya</taxon>
        <taxon>Ascomycota</taxon>
        <taxon>Pezizomycotina</taxon>
        <taxon>Sordariomycetes</taxon>
        <taxon>Hypocreomycetidae</taxon>
        <taxon>Hypocreales</taxon>
        <taxon>Clavicipitaceae</taxon>
        <taxon>Claviceps</taxon>
    </lineage>
</organism>
<accession>A0A8K0J6Y3</accession>
<feature type="region of interest" description="Disordered" evidence="1">
    <location>
        <begin position="195"/>
        <end position="217"/>
    </location>
</feature>
<sequence>MLFSKQQPQPHSAQSETVQGVRIASPVVVNHRRSLSSVFRTVKTRYSRDRLDKNEMDWQSPARRQVSEVPWLVNQEVPVLISQPRKASPPPCLEMPLDLVGREKSSGPSTFRASLERAVDDINYKYGISSSSESCPSYVIQRGLEQDSQEEKDRPFPAPISFPLSNFRPRYQLPTFTNAPARKAKSSVGEVRNLSSITSAESDPLEEEISEKEDGSCHLPPMLLNEALDSRFDLVELMTTMASQTTSKEADPQRVAAEDGDLSARQSTTFSSPRDSIHNATVEASGKDHAELVSSLSKKSGESATEVTRNTLSTTSSTYESDSLSIAQKTPLPIHQRNRSNSEQATCTTRGSSIKNFDSKSLSSDFGIEVKRVRAKSTSDNAECESVIINSRQPSKTSDELAFADESIPSVSDLVRKFRRMGSPPGELPFTTPTEAYKQYPAIRRISRGKQVERFCNRFTSDSEESSVLSSCARGLVDEELCSGSVSCTAAYEVPQAAEME</sequence>
<feature type="compositionally biased region" description="Polar residues" evidence="1">
    <location>
        <begin position="264"/>
        <end position="274"/>
    </location>
</feature>
<dbReference type="AlphaFoldDB" id="A0A8K0J6Y3"/>
<name>A0A8K0J6Y3_9HYPO</name>
<evidence type="ECO:0000256" key="1">
    <source>
        <dbReference type="SAM" id="MobiDB-lite"/>
    </source>
</evidence>